<proteinExistence type="predicted"/>
<dbReference type="AlphaFoldDB" id="A0A8E2JHR5"/>
<name>A0A8E2JHR5_9PEZI</name>
<dbReference type="InterPro" id="IPR012942">
    <property type="entry name" value="SRR1-like"/>
</dbReference>
<evidence type="ECO:0000313" key="4">
    <source>
        <dbReference type="Proteomes" id="UP000250266"/>
    </source>
</evidence>
<reference evidence="3 4" key="1">
    <citation type="journal article" date="2016" name="Nat. Commun.">
        <title>Ectomycorrhizal ecology is imprinted in the genome of the dominant symbiotic fungus Cenococcum geophilum.</title>
        <authorList>
            <consortium name="DOE Joint Genome Institute"/>
            <person name="Peter M."/>
            <person name="Kohler A."/>
            <person name="Ohm R.A."/>
            <person name="Kuo A."/>
            <person name="Krutzmann J."/>
            <person name="Morin E."/>
            <person name="Arend M."/>
            <person name="Barry K.W."/>
            <person name="Binder M."/>
            <person name="Choi C."/>
            <person name="Clum A."/>
            <person name="Copeland A."/>
            <person name="Grisel N."/>
            <person name="Haridas S."/>
            <person name="Kipfer T."/>
            <person name="LaButti K."/>
            <person name="Lindquist E."/>
            <person name="Lipzen A."/>
            <person name="Maire R."/>
            <person name="Meier B."/>
            <person name="Mihaltcheva S."/>
            <person name="Molinier V."/>
            <person name="Murat C."/>
            <person name="Poggeler S."/>
            <person name="Quandt C.A."/>
            <person name="Sperisen C."/>
            <person name="Tritt A."/>
            <person name="Tisserant E."/>
            <person name="Crous P.W."/>
            <person name="Henrissat B."/>
            <person name="Nehls U."/>
            <person name="Egli S."/>
            <person name="Spatafora J.W."/>
            <person name="Grigoriev I.V."/>
            <person name="Martin F.M."/>
        </authorList>
    </citation>
    <scope>NUCLEOTIDE SEQUENCE [LARGE SCALE GENOMIC DNA]</scope>
    <source>
        <strain evidence="3 4">CBS 459.81</strain>
    </source>
</reference>
<feature type="domain" description="SRR1-like" evidence="2">
    <location>
        <begin position="147"/>
        <end position="282"/>
    </location>
</feature>
<protein>
    <recommendedName>
        <fullName evidence="2">SRR1-like domain-containing protein</fullName>
    </recommendedName>
</protein>
<dbReference type="OrthoDB" id="5230585at2759"/>
<dbReference type="PANTHER" id="PTHR42080:SF3">
    <property type="entry name" value="SRR1-LIKE DOMAIN-CONTAINING PROTEIN"/>
    <property type="match status" value="1"/>
</dbReference>
<sequence length="332" mass="37136">MINIATIETITGNQPVYSRALIEHVDTVWSTGKGKLVVNDIYGKPHEYDVDPPPLPRSPEDDDDDDYTPLVPGICYASYQQLADNERFDHDSECGDDANFPKVPMIICMNSYPKHKNIIPEVAAAEYAKQRSSWFNSTECAELKQQFQSLERQNFVPVCKIVCFGLGSLSRDIRCHGQHAAVETLSSILSDSQTEGARLPCFAQDPCYTIADKAILADHGIIVLPDPKAFLELDAHTLVVSICPDIPVRQIIADVQWPAALICNTIEEDDTHLKEYTKHYLHGKESWVSPYTTDPSSRRVQAMVEDCEDMPFPACDSFGGTTIYLRRVKPEA</sequence>
<evidence type="ECO:0000313" key="3">
    <source>
        <dbReference type="EMBL" id="OCK82953.1"/>
    </source>
</evidence>
<feature type="region of interest" description="Disordered" evidence="1">
    <location>
        <begin position="45"/>
        <end position="66"/>
    </location>
</feature>
<organism evidence="3 4">
    <name type="scientific">Lepidopterella palustris CBS 459.81</name>
    <dbReference type="NCBI Taxonomy" id="1314670"/>
    <lineage>
        <taxon>Eukaryota</taxon>
        <taxon>Fungi</taxon>
        <taxon>Dikarya</taxon>
        <taxon>Ascomycota</taxon>
        <taxon>Pezizomycotina</taxon>
        <taxon>Dothideomycetes</taxon>
        <taxon>Pleosporomycetidae</taxon>
        <taxon>Mytilinidiales</taxon>
        <taxon>Argynnaceae</taxon>
        <taxon>Lepidopterella</taxon>
    </lineage>
</organism>
<accession>A0A8E2JHR5</accession>
<keyword evidence="4" id="KW-1185">Reference proteome</keyword>
<gene>
    <name evidence="3" type="ORF">K432DRAFT_423770</name>
</gene>
<dbReference type="Proteomes" id="UP000250266">
    <property type="component" value="Unassembled WGS sequence"/>
</dbReference>
<evidence type="ECO:0000259" key="2">
    <source>
        <dbReference type="Pfam" id="PF07985"/>
    </source>
</evidence>
<evidence type="ECO:0000256" key="1">
    <source>
        <dbReference type="SAM" id="MobiDB-lite"/>
    </source>
</evidence>
<dbReference type="EMBL" id="KV744874">
    <property type="protein sequence ID" value="OCK82953.1"/>
    <property type="molecule type" value="Genomic_DNA"/>
</dbReference>
<dbReference type="PANTHER" id="PTHR42080">
    <property type="entry name" value="SRR1 DOMAIN-CONTAINING PROTEIN"/>
    <property type="match status" value="1"/>
</dbReference>
<dbReference type="Pfam" id="PF07985">
    <property type="entry name" value="SRR1"/>
    <property type="match status" value="1"/>
</dbReference>